<reference evidence="1 2" key="1">
    <citation type="journal article" date="2022" name="Plant J.">
        <title>Chromosome-level genome of Camellia lanceoleosa provides a valuable resource for understanding genome evolution and self-incompatibility.</title>
        <authorList>
            <person name="Gong W."/>
            <person name="Xiao S."/>
            <person name="Wang L."/>
            <person name="Liao Z."/>
            <person name="Chang Y."/>
            <person name="Mo W."/>
            <person name="Hu G."/>
            <person name="Li W."/>
            <person name="Zhao G."/>
            <person name="Zhu H."/>
            <person name="Hu X."/>
            <person name="Ji K."/>
            <person name="Xiang X."/>
            <person name="Song Q."/>
            <person name="Yuan D."/>
            <person name="Jin S."/>
            <person name="Zhang L."/>
        </authorList>
    </citation>
    <scope>NUCLEOTIDE SEQUENCE [LARGE SCALE GENOMIC DNA]</scope>
    <source>
        <strain evidence="1">SQ_2022a</strain>
    </source>
</reference>
<sequence>MLQMELAATQSSQEMRRSDEFTHISKLTHEGLPGKKAFIVIGISTAFSSRKRCDSVIQTWMPQGDNLILSLSAENLVLERGENKEYLLIEGLAAFNKATTKLLFGADNPVTTVQGLSGTGSLRLAVALIEGCLPGVVEFALTLQEARCFSVVLECVLAPVATATTSALRTPTIGSGQVN</sequence>
<proteinExistence type="predicted"/>
<protein>
    <submittedName>
        <fullName evidence="1">Uncharacterized protein</fullName>
    </submittedName>
</protein>
<name>A0ACC0IJS1_9ERIC</name>
<organism evidence="1 2">
    <name type="scientific">Camellia lanceoleosa</name>
    <dbReference type="NCBI Taxonomy" id="1840588"/>
    <lineage>
        <taxon>Eukaryota</taxon>
        <taxon>Viridiplantae</taxon>
        <taxon>Streptophyta</taxon>
        <taxon>Embryophyta</taxon>
        <taxon>Tracheophyta</taxon>
        <taxon>Spermatophyta</taxon>
        <taxon>Magnoliopsida</taxon>
        <taxon>eudicotyledons</taxon>
        <taxon>Gunneridae</taxon>
        <taxon>Pentapetalae</taxon>
        <taxon>asterids</taxon>
        <taxon>Ericales</taxon>
        <taxon>Theaceae</taxon>
        <taxon>Camellia</taxon>
    </lineage>
</organism>
<gene>
    <name evidence="1" type="ORF">LOK49_LG02G01235</name>
</gene>
<dbReference type="Proteomes" id="UP001060215">
    <property type="component" value="Chromosome 3"/>
</dbReference>
<comment type="caution">
    <text evidence="1">The sequence shown here is derived from an EMBL/GenBank/DDBJ whole genome shotgun (WGS) entry which is preliminary data.</text>
</comment>
<evidence type="ECO:0000313" key="2">
    <source>
        <dbReference type="Proteomes" id="UP001060215"/>
    </source>
</evidence>
<keyword evidence="2" id="KW-1185">Reference proteome</keyword>
<evidence type="ECO:0000313" key="1">
    <source>
        <dbReference type="EMBL" id="KAI8025549.1"/>
    </source>
</evidence>
<accession>A0ACC0IJS1</accession>
<dbReference type="EMBL" id="CM045760">
    <property type="protein sequence ID" value="KAI8025549.1"/>
    <property type="molecule type" value="Genomic_DNA"/>
</dbReference>